<proteinExistence type="predicted"/>
<name>A0AAD4QUN4_9BILA</name>
<evidence type="ECO:0000313" key="3">
    <source>
        <dbReference type="EMBL" id="KAI1702331.1"/>
    </source>
</evidence>
<evidence type="ECO:0000256" key="1">
    <source>
        <dbReference type="SAM" id="MobiDB-lite"/>
    </source>
</evidence>
<keyword evidence="2" id="KW-0732">Signal</keyword>
<evidence type="ECO:0000313" key="4">
    <source>
        <dbReference type="Proteomes" id="UP001201812"/>
    </source>
</evidence>
<dbReference type="Proteomes" id="UP001201812">
    <property type="component" value="Unassembled WGS sequence"/>
</dbReference>
<evidence type="ECO:0000256" key="2">
    <source>
        <dbReference type="SAM" id="SignalP"/>
    </source>
</evidence>
<protein>
    <submittedName>
        <fullName evidence="3">Uncharacterized protein</fullName>
    </submittedName>
</protein>
<organism evidence="3 4">
    <name type="scientific">Ditylenchus destructor</name>
    <dbReference type="NCBI Taxonomy" id="166010"/>
    <lineage>
        <taxon>Eukaryota</taxon>
        <taxon>Metazoa</taxon>
        <taxon>Ecdysozoa</taxon>
        <taxon>Nematoda</taxon>
        <taxon>Chromadorea</taxon>
        <taxon>Rhabditida</taxon>
        <taxon>Tylenchina</taxon>
        <taxon>Tylenchomorpha</taxon>
        <taxon>Sphaerularioidea</taxon>
        <taxon>Anguinidae</taxon>
        <taxon>Anguininae</taxon>
        <taxon>Ditylenchus</taxon>
    </lineage>
</organism>
<feature type="chain" id="PRO_5042266528" evidence="2">
    <location>
        <begin position="28"/>
        <end position="276"/>
    </location>
</feature>
<reference evidence="3" key="1">
    <citation type="submission" date="2022-01" db="EMBL/GenBank/DDBJ databases">
        <title>Genome Sequence Resource for Two Populations of Ditylenchus destructor, the Migratory Endoparasitic Phytonematode.</title>
        <authorList>
            <person name="Zhang H."/>
            <person name="Lin R."/>
            <person name="Xie B."/>
        </authorList>
    </citation>
    <scope>NUCLEOTIDE SEQUENCE</scope>
    <source>
        <strain evidence="3">BazhouSP</strain>
    </source>
</reference>
<sequence length="276" mass="31229">MDCNIYTYSMNSNVIMLLLTTLMALLSQECNNVNAGVTAFLKDSVYDDAFLGHVTYSTYKGGSTTLSNMRKLLLKEYPGESKNLQSIAYNARNNRRIRVGENTRYPSTWPDIIFVRKGTAKALVKEDVNGEVLGDPQRIFTIAGKSMTVHEMSNHIKIPEGKRFTWKVYRYNYRKTKVQRVGMLSKVVFERTYIFIVGPLIKDQIQGALTRTFEKASSLLVSKKDVLEENDIAKNLIVDENEEKEGQESKEDDENEIEAGGAGDKNDKQTTLDPAK</sequence>
<accession>A0AAD4QUN4</accession>
<gene>
    <name evidence="3" type="ORF">DdX_15513</name>
</gene>
<dbReference type="AlphaFoldDB" id="A0AAD4QUN4"/>
<feature type="signal peptide" evidence="2">
    <location>
        <begin position="1"/>
        <end position="27"/>
    </location>
</feature>
<feature type="compositionally biased region" description="Basic and acidic residues" evidence="1">
    <location>
        <begin position="264"/>
        <end position="276"/>
    </location>
</feature>
<dbReference type="EMBL" id="JAKKPZ010000100">
    <property type="protein sequence ID" value="KAI1702331.1"/>
    <property type="molecule type" value="Genomic_DNA"/>
</dbReference>
<comment type="caution">
    <text evidence="3">The sequence shown here is derived from an EMBL/GenBank/DDBJ whole genome shotgun (WGS) entry which is preliminary data.</text>
</comment>
<keyword evidence="4" id="KW-1185">Reference proteome</keyword>
<feature type="region of interest" description="Disordered" evidence="1">
    <location>
        <begin position="237"/>
        <end position="276"/>
    </location>
</feature>